<protein>
    <submittedName>
        <fullName evidence="1">DUF1349 domain-containing protein</fullName>
    </submittedName>
</protein>
<gene>
    <name evidence="1" type="ORF">ABXS70_17685</name>
</gene>
<dbReference type="RefSeq" id="WP_366289547.1">
    <property type="nucleotide sequence ID" value="NZ_CP159992.1"/>
</dbReference>
<dbReference type="PANTHER" id="PTHR35332">
    <property type="entry name" value="REGULATION OF ENOLASE PROTEIN 1"/>
    <property type="match status" value="1"/>
</dbReference>
<reference evidence="1" key="1">
    <citation type="submission" date="2024-05" db="EMBL/GenBank/DDBJ databases">
        <title>Draft genome assemblies of 36 bacteria isolated from hibernating arctic ground squirrels.</title>
        <authorList>
            <person name="McKee H."/>
            <person name="Mullen L."/>
            <person name="Drown D.M."/>
            <person name="Duddleston K.N."/>
        </authorList>
    </citation>
    <scope>NUCLEOTIDE SEQUENCE</scope>
    <source>
        <strain evidence="1">AN1007</strain>
    </source>
</reference>
<dbReference type="SUPFAM" id="SSF49899">
    <property type="entry name" value="Concanavalin A-like lectins/glucanases"/>
    <property type="match status" value="1"/>
</dbReference>
<name>A0AAU8N7L5_9BACL</name>
<accession>A0AAU8N7L5</accession>
<organism evidence="1">
    <name type="scientific">Paenibacillus sp. AN1007</name>
    <dbReference type="NCBI Taxonomy" id="3151385"/>
    <lineage>
        <taxon>Bacteria</taxon>
        <taxon>Bacillati</taxon>
        <taxon>Bacillota</taxon>
        <taxon>Bacilli</taxon>
        <taxon>Bacillales</taxon>
        <taxon>Paenibacillaceae</taxon>
        <taxon>Paenibacillus</taxon>
    </lineage>
</organism>
<dbReference type="InterPro" id="IPR009784">
    <property type="entry name" value="DUF1349"/>
</dbReference>
<dbReference type="Gene3D" id="2.60.120.200">
    <property type="match status" value="1"/>
</dbReference>
<proteinExistence type="predicted"/>
<dbReference type="PANTHER" id="PTHR35332:SF2">
    <property type="entry name" value="REGULATION OF ENOLASE PROTEIN 1"/>
    <property type="match status" value="1"/>
</dbReference>
<dbReference type="InterPro" id="IPR013320">
    <property type="entry name" value="ConA-like_dom_sf"/>
</dbReference>
<evidence type="ECO:0000313" key="1">
    <source>
        <dbReference type="EMBL" id="XCP93063.1"/>
    </source>
</evidence>
<sequence>MNLFQHSSGKRLAADLEWLNEPEEWFVENGEVCMTVPPASDFFIDPAGAAVKASAPFLHTRITGDFSITAQVYVEMKEQYDSGCLMVRANETTWAKVCFEYFEEQPSILSVVTRGHSDDCVSAPIHVTKPYLRLARVGCSFAFHYSQDGEKWKLVRYFGMDCPEEIQVGLVAQSPIGQGTQVAFSGVRLQQGLEGSILQVQ</sequence>
<dbReference type="AlphaFoldDB" id="A0AAU8N7L5"/>
<dbReference type="EMBL" id="CP159992">
    <property type="protein sequence ID" value="XCP93063.1"/>
    <property type="molecule type" value="Genomic_DNA"/>
</dbReference>
<dbReference type="Pfam" id="PF07081">
    <property type="entry name" value="DUF1349"/>
    <property type="match status" value="1"/>
</dbReference>